<proteinExistence type="predicted"/>
<reference evidence="2 3" key="1">
    <citation type="journal article" date="2011" name="Science">
        <title>The ecoresponsive genome of Daphnia pulex.</title>
        <authorList>
            <person name="Colbourne J.K."/>
            <person name="Pfrender M.E."/>
            <person name="Gilbert D."/>
            <person name="Thomas W.K."/>
            <person name="Tucker A."/>
            <person name="Oakley T.H."/>
            <person name="Tokishita S."/>
            <person name="Aerts A."/>
            <person name="Arnold G.J."/>
            <person name="Basu M.K."/>
            <person name="Bauer D.J."/>
            <person name="Caceres C.E."/>
            <person name="Carmel L."/>
            <person name="Casola C."/>
            <person name="Choi J.H."/>
            <person name="Detter J.C."/>
            <person name="Dong Q."/>
            <person name="Dusheyko S."/>
            <person name="Eads B.D."/>
            <person name="Frohlich T."/>
            <person name="Geiler-Samerotte K.A."/>
            <person name="Gerlach D."/>
            <person name="Hatcher P."/>
            <person name="Jogdeo S."/>
            <person name="Krijgsveld J."/>
            <person name="Kriventseva E.V."/>
            <person name="Kultz D."/>
            <person name="Laforsch C."/>
            <person name="Lindquist E."/>
            <person name="Lopez J."/>
            <person name="Manak J.R."/>
            <person name="Muller J."/>
            <person name="Pangilinan J."/>
            <person name="Patwardhan R.P."/>
            <person name="Pitluck S."/>
            <person name="Pritham E.J."/>
            <person name="Rechtsteiner A."/>
            <person name="Rho M."/>
            <person name="Rogozin I.B."/>
            <person name="Sakarya O."/>
            <person name="Salamov A."/>
            <person name="Schaack S."/>
            <person name="Shapiro H."/>
            <person name="Shiga Y."/>
            <person name="Skalitzky C."/>
            <person name="Smith Z."/>
            <person name="Souvorov A."/>
            <person name="Sung W."/>
            <person name="Tang Z."/>
            <person name="Tsuchiya D."/>
            <person name="Tu H."/>
            <person name="Vos H."/>
            <person name="Wang M."/>
            <person name="Wolf Y.I."/>
            <person name="Yamagata H."/>
            <person name="Yamada T."/>
            <person name="Ye Y."/>
            <person name="Shaw J.R."/>
            <person name="Andrews J."/>
            <person name="Crease T.J."/>
            <person name="Tang H."/>
            <person name="Lucas S.M."/>
            <person name="Robertson H.M."/>
            <person name="Bork P."/>
            <person name="Koonin E.V."/>
            <person name="Zdobnov E.M."/>
            <person name="Grigoriev I.V."/>
            <person name="Lynch M."/>
            <person name="Boore J.L."/>
        </authorList>
    </citation>
    <scope>NUCLEOTIDE SEQUENCE [LARGE SCALE GENOMIC DNA]</scope>
</reference>
<dbReference type="KEGG" id="dpx:DAPPUDRAFT_4664"/>
<dbReference type="EMBL" id="GL732523">
    <property type="protein sequence ID" value="EFX90354.1"/>
    <property type="molecule type" value="Genomic_DNA"/>
</dbReference>
<gene>
    <name evidence="2" type="ORF">DAPPUDRAFT_4664</name>
</gene>
<dbReference type="Gene3D" id="2.60.40.10">
    <property type="entry name" value="Immunoglobulins"/>
    <property type="match status" value="2"/>
</dbReference>
<name>E9FSA5_DAPPU</name>
<dbReference type="HOGENOM" id="CLU_046341_6_1_1"/>
<dbReference type="Proteomes" id="UP000000305">
    <property type="component" value="Unassembled WGS sequence"/>
</dbReference>
<protein>
    <recommendedName>
        <fullName evidence="1">Ig-like domain-containing protein</fullName>
    </recommendedName>
</protein>
<dbReference type="PROSITE" id="PS50835">
    <property type="entry name" value="IG_LIKE"/>
    <property type="match status" value="1"/>
</dbReference>
<dbReference type="SMART" id="SM00409">
    <property type="entry name" value="IG"/>
    <property type="match status" value="1"/>
</dbReference>
<dbReference type="InterPro" id="IPR036179">
    <property type="entry name" value="Ig-like_dom_sf"/>
</dbReference>
<dbReference type="InterPro" id="IPR003598">
    <property type="entry name" value="Ig_sub2"/>
</dbReference>
<dbReference type="InterPro" id="IPR013783">
    <property type="entry name" value="Ig-like_fold"/>
</dbReference>
<dbReference type="AlphaFoldDB" id="E9FSA5"/>
<evidence type="ECO:0000313" key="2">
    <source>
        <dbReference type="EMBL" id="EFX90354.1"/>
    </source>
</evidence>
<dbReference type="OMA" id="LWTHNSE"/>
<dbReference type="Pfam" id="PF13927">
    <property type="entry name" value="Ig_3"/>
    <property type="match status" value="1"/>
</dbReference>
<feature type="non-terminal residue" evidence="2">
    <location>
        <position position="144"/>
    </location>
</feature>
<dbReference type="OrthoDB" id="10031887at2759"/>
<accession>E9FSA5</accession>
<keyword evidence="3" id="KW-1185">Reference proteome</keyword>
<dbReference type="SMART" id="SM00408">
    <property type="entry name" value="IGc2"/>
    <property type="match status" value="1"/>
</dbReference>
<dbReference type="InterPro" id="IPR007110">
    <property type="entry name" value="Ig-like_dom"/>
</dbReference>
<dbReference type="PhylomeDB" id="E9FSA5"/>
<dbReference type="PANTHER" id="PTHR23279:SF45">
    <property type="entry name" value="DEFECTIVE PROBOSCIS EXTENSION RESPONSE 12, ISOFORM C"/>
    <property type="match status" value="1"/>
</dbReference>
<evidence type="ECO:0000313" key="3">
    <source>
        <dbReference type="Proteomes" id="UP000000305"/>
    </source>
</evidence>
<dbReference type="InParanoid" id="E9FSA5"/>
<sequence>LHQPNLTEWILQIQFVQQRDGGFYICQVPTDLGLVSHQVQLEVLVPDVFILGPKDLIVDRGTTLSLVCIVENSPIPPDYVFWFHNDMLLNYQPKRAGVKVETDKGSRTHSKLEIKDANESDTGNYTCSTSSGKPYSIYVQVLAG</sequence>
<organism evidence="2 3">
    <name type="scientific">Daphnia pulex</name>
    <name type="common">Water flea</name>
    <dbReference type="NCBI Taxonomy" id="6669"/>
    <lineage>
        <taxon>Eukaryota</taxon>
        <taxon>Metazoa</taxon>
        <taxon>Ecdysozoa</taxon>
        <taxon>Arthropoda</taxon>
        <taxon>Crustacea</taxon>
        <taxon>Branchiopoda</taxon>
        <taxon>Diplostraca</taxon>
        <taxon>Cladocera</taxon>
        <taxon>Anomopoda</taxon>
        <taxon>Daphniidae</taxon>
        <taxon>Daphnia</taxon>
    </lineage>
</organism>
<dbReference type="InterPro" id="IPR037448">
    <property type="entry name" value="Zig-8"/>
</dbReference>
<dbReference type="InterPro" id="IPR003599">
    <property type="entry name" value="Ig_sub"/>
</dbReference>
<dbReference type="eggNOG" id="KOG3510">
    <property type="taxonomic scope" value="Eukaryota"/>
</dbReference>
<dbReference type="SUPFAM" id="SSF48726">
    <property type="entry name" value="Immunoglobulin"/>
    <property type="match status" value="2"/>
</dbReference>
<feature type="non-terminal residue" evidence="2">
    <location>
        <position position="1"/>
    </location>
</feature>
<evidence type="ECO:0000259" key="1">
    <source>
        <dbReference type="PROSITE" id="PS50835"/>
    </source>
</evidence>
<dbReference type="PANTHER" id="PTHR23279">
    <property type="entry name" value="DEFECTIVE PROBOSCIS EXTENSION RESPONSE DPR -RELATED"/>
    <property type="match status" value="1"/>
</dbReference>
<dbReference type="STRING" id="6669.E9FSA5"/>
<dbReference type="FunFam" id="2.60.40.10:FF:001291">
    <property type="entry name" value="Uncharacterized protein, isoform B"/>
    <property type="match status" value="1"/>
</dbReference>
<feature type="domain" description="Ig-like" evidence="1">
    <location>
        <begin position="46"/>
        <end position="140"/>
    </location>
</feature>